<keyword evidence="3" id="KW-1185">Reference proteome</keyword>
<evidence type="ECO:0000313" key="3">
    <source>
        <dbReference type="Proteomes" id="UP000008810"/>
    </source>
</evidence>
<reference evidence="1 2" key="1">
    <citation type="journal article" date="2010" name="Nature">
        <title>Genome sequencing and analysis of the model grass Brachypodium distachyon.</title>
        <authorList>
            <consortium name="International Brachypodium Initiative"/>
        </authorList>
    </citation>
    <scope>NUCLEOTIDE SEQUENCE [LARGE SCALE GENOMIC DNA]</scope>
    <source>
        <strain evidence="1 2">Bd21</strain>
    </source>
</reference>
<name>A0A2K2DSC7_BRADI</name>
<dbReference type="PANTHER" id="PTHR34709">
    <property type="entry name" value="OS10G0396666 PROTEIN"/>
    <property type="match status" value="1"/>
</dbReference>
<reference evidence="2" key="3">
    <citation type="submission" date="2018-08" db="UniProtKB">
        <authorList>
            <consortium name="EnsemblPlants"/>
        </authorList>
    </citation>
    <scope>IDENTIFICATION</scope>
    <source>
        <strain evidence="2">cv. Bd21</strain>
    </source>
</reference>
<evidence type="ECO:0000313" key="2">
    <source>
        <dbReference type="EnsemblPlants" id="PNT77176"/>
    </source>
</evidence>
<dbReference type="OrthoDB" id="689532at2759"/>
<dbReference type="PANTHER" id="PTHR34709:SF58">
    <property type="entry name" value="FBD DOMAIN-CONTAINING PROTEIN"/>
    <property type="match status" value="1"/>
</dbReference>
<dbReference type="Gramene" id="PNT77176">
    <property type="protein sequence ID" value="PNT77176"/>
    <property type="gene ID" value="BRADI_1g58767v3"/>
</dbReference>
<evidence type="ECO:0000313" key="1">
    <source>
        <dbReference type="EMBL" id="PNT77176.1"/>
    </source>
</evidence>
<proteinExistence type="predicted"/>
<protein>
    <recommendedName>
        <fullName evidence="4">FBD domain-containing protein</fullName>
    </recommendedName>
</protein>
<accession>A0A2K2DSC7</accession>
<dbReference type="EMBL" id="CM000880">
    <property type="protein sequence ID" value="PNT77176.1"/>
    <property type="molecule type" value="Genomic_DNA"/>
</dbReference>
<dbReference type="AlphaFoldDB" id="A0A2K2DSC7"/>
<dbReference type="EnsemblPlants" id="PNT77176">
    <property type="protein sequence ID" value="PNT77176"/>
    <property type="gene ID" value="BRADI_1g58767v3"/>
</dbReference>
<evidence type="ECO:0008006" key="4">
    <source>
        <dbReference type="Google" id="ProtNLM"/>
    </source>
</evidence>
<dbReference type="InterPro" id="IPR055312">
    <property type="entry name" value="FBL15-like"/>
</dbReference>
<reference evidence="1" key="2">
    <citation type="submission" date="2017-06" db="EMBL/GenBank/DDBJ databases">
        <title>WGS assembly of Brachypodium distachyon.</title>
        <authorList>
            <consortium name="The International Brachypodium Initiative"/>
            <person name="Lucas S."/>
            <person name="Harmon-Smith M."/>
            <person name="Lail K."/>
            <person name="Tice H."/>
            <person name="Grimwood J."/>
            <person name="Bruce D."/>
            <person name="Barry K."/>
            <person name="Shu S."/>
            <person name="Lindquist E."/>
            <person name="Wang M."/>
            <person name="Pitluck S."/>
            <person name="Vogel J.P."/>
            <person name="Garvin D.F."/>
            <person name="Mockler T.C."/>
            <person name="Schmutz J."/>
            <person name="Rokhsar D."/>
            <person name="Bevan M.W."/>
        </authorList>
    </citation>
    <scope>NUCLEOTIDE SEQUENCE</scope>
    <source>
        <strain evidence="1">Bd21</strain>
    </source>
</reference>
<dbReference type="RefSeq" id="XP_024312956.1">
    <property type="nucleotide sequence ID" value="XM_024457188.1"/>
</dbReference>
<dbReference type="GeneID" id="112269844"/>
<dbReference type="Proteomes" id="UP000008810">
    <property type="component" value="Chromosome 1"/>
</dbReference>
<gene>
    <name evidence="2" type="primary">LOC112269844</name>
    <name evidence="1" type="ORF">BRADI_1g58767v3</name>
</gene>
<sequence>MTVKFGEMEHLEWLATPFLLAYGPPGLAHNRHCLRLLQQFEAVQTFNLVLLACLPANIEDMDHPHYLIEEMVATTCASGCICDQPTNWKTEELVLRRLQDIEIQFLSGTAHDFALVEQLFSWATAVKTVTVSFNRSITGSMANEFCQRILGFSRPEICVKFYVYRPHK</sequence>
<organism evidence="1">
    <name type="scientific">Brachypodium distachyon</name>
    <name type="common">Purple false brome</name>
    <name type="synonym">Trachynia distachya</name>
    <dbReference type="NCBI Taxonomy" id="15368"/>
    <lineage>
        <taxon>Eukaryota</taxon>
        <taxon>Viridiplantae</taxon>
        <taxon>Streptophyta</taxon>
        <taxon>Embryophyta</taxon>
        <taxon>Tracheophyta</taxon>
        <taxon>Spermatophyta</taxon>
        <taxon>Magnoliopsida</taxon>
        <taxon>Liliopsida</taxon>
        <taxon>Poales</taxon>
        <taxon>Poaceae</taxon>
        <taxon>BOP clade</taxon>
        <taxon>Pooideae</taxon>
        <taxon>Stipodae</taxon>
        <taxon>Brachypodieae</taxon>
        <taxon>Brachypodium</taxon>
    </lineage>
</organism>